<comment type="pathway">
    <text evidence="1">Cofactor biosynthesis; molybdopterin biosynthesis.</text>
</comment>
<evidence type="ECO:0000256" key="3">
    <source>
        <dbReference type="SAM" id="MobiDB-lite"/>
    </source>
</evidence>
<dbReference type="PANTHER" id="PTHR43764">
    <property type="entry name" value="MOLYBDENUM COFACTOR BIOSYNTHESIS"/>
    <property type="match status" value="1"/>
</dbReference>
<accession>A0A917F1B0</accession>
<dbReference type="Pfam" id="PF00994">
    <property type="entry name" value="MoCF_biosynth"/>
    <property type="match status" value="1"/>
</dbReference>
<feature type="compositionally biased region" description="Low complexity" evidence="3">
    <location>
        <begin position="102"/>
        <end position="115"/>
    </location>
</feature>
<proteinExistence type="predicted"/>
<feature type="compositionally biased region" description="Low complexity" evidence="3">
    <location>
        <begin position="7"/>
        <end position="23"/>
    </location>
</feature>
<dbReference type="SUPFAM" id="SSF53218">
    <property type="entry name" value="Molybdenum cofactor biosynthesis proteins"/>
    <property type="match status" value="1"/>
</dbReference>
<dbReference type="EMBL" id="BMGP01000007">
    <property type="protein sequence ID" value="GGF38438.1"/>
    <property type="molecule type" value="Genomic_DNA"/>
</dbReference>
<dbReference type="InterPro" id="IPR001453">
    <property type="entry name" value="MoaB/Mog_dom"/>
</dbReference>
<evidence type="ECO:0000256" key="2">
    <source>
        <dbReference type="ARBA" id="ARBA00023150"/>
    </source>
</evidence>
<dbReference type="InterPro" id="IPR036425">
    <property type="entry name" value="MoaB/Mog-like_dom_sf"/>
</dbReference>
<protein>
    <recommendedName>
        <fullName evidence="4">MoaB/Mog domain-containing protein</fullName>
    </recommendedName>
</protein>
<dbReference type="CDD" id="cd00886">
    <property type="entry name" value="MogA_MoaB"/>
    <property type="match status" value="1"/>
</dbReference>
<organism evidence="5 6">
    <name type="scientific">Subtercola lobariae</name>
    <dbReference type="NCBI Taxonomy" id="1588641"/>
    <lineage>
        <taxon>Bacteria</taxon>
        <taxon>Bacillati</taxon>
        <taxon>Actinomycetota</taxon>
        <taxon>Actinomycetes</taxon>
        <taxon>Micrococcales</taxon>
        <taxon>Microbacteriaceae</taxon>
        <taxon>Subtercola</taxon>
    </lineage>
</organism>
<evidence type="ECO:0000313" key="5">
    <source>
        <dbReference type="EMBL" id="GGF38438.1"/>
    </source>
</evidence>
<dbReference type="PANTHER" id="PTHR43764:SF1">
    <property type="entry name" value="MOLYBDOPTERIN MOLYBDOTRANSFERASE"/>
    <property type="match status" value="1"/>
</dbReference>
<reference evidence="5 6" key="1">
    <citation type="journal article" date="2014" name="Int. J. Syst. Evol. Microbiol.">
        <title>Complete genome sequence of Corynebacterium casei LMG S-19264T (=DSM 44701T), isolated from a smear-ripened cheese.</title>
        <authorList>
            <consortium name="US DOE Joint Genome Institute (JGI-PGF)"/>
            <person name="Walter F."/>
            <person name="Albersmeier A."/>
            <person name="Kalinowski J."/>
            <person name="Ruckert C."/>
        </authorList>
    </citation>
    <scope>NUCLEOTIDE SEQUENCE [LARGE SCALE GENOMIC DNA]</scope>
    <source>
        <strain evidence="5 6">CGMCC 1.12976</strain>
    </source>
</reference>
<keyword evidence="6" id="KW-1185">Reference proteome</keyword>
<name>A0A917F1B0_9MICO</name>
<dbReference type="GO" id="GO:0006777">
    <property type="term" value="P:Mo-molybdopterin cofactor biosynthetic process"/>
    <property type="evidence" value="ECO:0007669"/>
    <property type="project" value="UniProtKB-KW"/>
</dbReference>
<sequence>MTEHPDPTTATGTGTAYPTATGTGTGTTATAGITGAAGTAKPAATGTAQPVATGTAKPADTGTAQPASTAQPTGTAQPTSTAQPIGTSTAQPAATGTAQNSPTTTGTAGATSAPDAAGPTAAILIVSTRAAAGVYADLTGPRIAEWLTARGCSVTAHLVESDGPGVTTALSALIAAGPDLVITSGGTGIHPGDRTPDQTSALLDFEIPGFAEELRRRGSLKVANALLSRGVAGVAGSTIVVNLPGSSGGVKDGLGLLDEVLDHMLDQLKGGDHAR</sequence>
<evidence type="ECO:0000313" key="6">
    <source>
        <dbReference type="Proteomes" id="UP000598775"/>
    </source>
</evidence>
<keyword evidence="2" id="KW-0501">Molybdenum cofactor biosynthesis</keyword>
<feature type="region of interest" description="Disordered" evidence="3">
    <location>
        <begin position="38"/>
        <end position="115"/>
    </location>
</feature>
<evidence type="ECO:0000256" key="1">
    <source>
        <dbReference type="ARBA" id="ARBA00005046"/>
    </source>
</evidence>
<dbReference type="AlphaFoldDB" id="A0A917F1B0"/>
<dbReference type="Proteomes" id="UP000598775">
    <property type="component" value="Unassembled WGS sequence"/>
</dbReference>
<feature type="compositionally biased region" description="Low complexity" evidence="3">
    <location>
        <begin position="38"/>
        <end position="48"/>
    </location>
</feature>
<feature type="compositionally biased region" description="Polar residues" evidence="3">
    <location>
        <begin position="62"/>
        <end position="101"/>
    </location>
</feature>
<comment type="caution">
    <text evidence="5">The sequence shown here is derived from an EMBL/GenBank/DDBJ whole genome shotgun (WGS) entry which is preliminary data.</text>
</comment>
<feature type="domain" description="MoaB/Mog" evidence="4">
    <location>
        <begin position="122"/>
        <end position="264"/>
    </location>
</feature>
<gene>
    <name evidence="5" type="ORF">GCM10011399_34160</name>
</gene>
<evidence type="ECO:0000259" key="4">
    <source>
        <dbReference type="SMART" id="SM00852"/>
    </source>
</evidence>
<dbReference type="RefSeq" id="WP_229715490.1">
    <property type="nucleotide sequence ID" value="NZ_BMGP01000007.1"/>
</dbReference>
<feature type="region of interest" description="Disordered" evidence="3">
    <location>
        <begin position="1"/>
        <end position="23"/>
    </location>
</feature>
<dbReference type="Gene3D" id="3.40.980.10">
    <property type="entry name" value="MoaB/Mog-like domain"/>
    <property type="match status" value="1"/>
</dbReference>
<dbReference type="InterPro" id="IPR051920">
    <property type="entry name" value="MPT_Adenylyltrnsfr/MoaC-Rel"/>
</dbReference>
<dbReference type="SMART" id="SM00852">
    <property type="entry name" value="MoCF_biosynth"/>
    <property type="match status" value="1"/>
</dbReference>